<sequence>MRQLFTVRTAVVIASLALPLFCSIASAQAPAPAVKKGIIVQGGREAIGPKQDDPRAVTGNDCTENPIAQGGKPGTDDPAAKQGIVVQGGLEAIGPKQDDPRSAAASTTSMRAIGPKQDDPRAATGCQRKKTKT</sequence>
<reference evidence="3 4" key="1">
    <citation type="submission" date="2023-07" db="EMBL/GenBank/DDBJ databases">
        <title>Sorghum-associated microbial communities from plants grown in Nebraska, USA.</title>
        <authorList>
            <person name="Schachtman D."/>
        </authorList>
    </citation>
    <scope>NUCLEOTIDE SEQUENCE [LARGE SCALE GENOMIC DNA]</scope>
    <source>
        <strain evidence="3 4">BE187</strain>
    </source>
</reference>
<gene>
    <name evidence="3" type="ORF">J2X04_001431</name>
</gene>
<accession>A0ABU1VNM7</accession>
<proteinExistence type="predicted"/>
<comment type="caution">
    <text evidence="3">The sequence shown here is derived from an EMBL/GenBank/DDBJ whole genome shotgun (WGS) entry which is preliminary data.</text>
</comment>
<dbReference type="EMBL" id="JAVDVW010000001">
    <property type="protein sequence ID" value="MDR7099084.1"/>
    <property type="molecule type" value="Genomic_DNA"/>
</dbReference>
<dbReference type="Proteomes" id="UP001267878">
    <property type="component" value="Unassembled WGS sequence"/>
</dbReference>
<organism evidence="3 4">
    <name type="scientific">Agrilutibacter niabensis</name>
    <dbReference type="NCBI Taxonomy" id="380628"/>
    <lineage>
        <taxon>Bacteria</taxon>
        <taxon>Pseudomonadati</taxon>
        <taxon>Pseudomonadota</taxon>
        <taxon>Gammaproteobacteria</taxon>
        <taxon>Lysobacterales</taxon>
        <taxon>Lysobacteraceae</taxon>
        <taxon>Agrilutibacter</taxon>
    </lineage>
</organism>
<evidence type="ECO:0000256" key="1">
    <source>
        <dbReference type="SAM" id="MobiDB-lite"/>
    </source>
</evidence>
<evidence type="ECO:0000313" key="4">
    <source>
        <dbReference type="Proteomes" id="UP001267878"/>
    </source>
</evidence>
<name>A0ABU1VNM7_9GAMM</name>
<dbReference type="RefSeq" id="WP_310053250.1">
    <property type="nucleotide sequence ID" value="NZ_JAVDVW010000001.1"/>
</dbReference>
<feature type="signal peptide" evidence="2">
    <location>
        <begin position="1"/>
        <end position="27"/>
    </location>
</feature>
<protein>
    <submittedName>
        <fullName evidence="3">Uncharacterized protein</fullName>
    </submittedName>
</protein>
<feature type="region of interest" description="Disordered" evidence="1">
    <location>
        <begin position="45"/>
        <end position="133"/>
    </location>
</feature>
<evidence type="ECO:0000313" key="3">
    <source>
        <dbReference type="EMBL" id="MDR7099084.1"/>
    </source>
</evidence>
<evidence type="ECO:0000256" key="2">
    <source>
        <dbReference type="SAM" id="SignalP"/>
    </source>
</evidence>
<keyword evidence="4" id="KW-1185">Reference proteome</keyword>
<keyword evidence="2" id="KW-0732">Signal</keyword>
<feature type="chain" id="PRO_5045999785" evidence="2">
    <location>
        <begin position="28"/>
        <end position="133"/>
    </location>
</feature>